<keyword evidence="5 9" id="KW-0862">Zinc</keyword>
<dbReference type="PANTHER" id="PTHR43126">
    <property type="entry name" value="D-ALANYL-D-ALANINE DIPEPTIDASE"/>
    <property type="match status" value="1"/>
</dbReference>
<dbReference type="EMBL" id="BSTJ01000003">
    <property type="protein sequence ID" value="GLY75126.1"/>
    <property type="molecule type" value="Genomic_DNA"/>
</dbReference>
<dbReference type="HAMAP" id="MF_01924">
    <property type="entry name" value="A_A_dipeptidase"/>
    <property type="match status" value="1"/>
</dbReference>
<feature type="site" description="Transition state stabilizer" evidence="9">
    <location>
        <position position="80"/>
    </location>
</feature>
<evidence type="ECO:0000256" key="10">
    <source>
        <dbReference type="PIRNR" id="PIRNR026671"/>
    </source>
</evidence>
<comment type="cofactor">
    <cofactor evidence="9">
        <name>Zn(2+)</name>
        <dbReference type="ChEBI" id="CHEBI:29105"/>
    </cofactor>
    <text evidence="9">Binds 1 zinc ion per subunit.</text>
</comment>
<evidence type="ECO:0000256" key="5">
    <source>
        <dbReference type="ARBA" id="ARBA00022833"/>
    </source>
</evidence>
<keyword evidence="6 9" id="KW-0224">Dipeptidase</keyword>
<dbReference type="InterPro" id="IPR009045">
    <property type="entry name" value="Zn_M74/Hedgehog-like"/>
</dbReference>
<comment type="caution">
    <text evidence="11">The sequence shown here is derived from an EMBL/GenBank/DDBJ whole genome shotgun (WGS) entry which is preliminary data.</text>
</comment>
<evidence type="ECO:0000256" key="3">
    <source>
        <dbReference type="ARBA" id="ARBA00022723"/>
    </source>
</evidence>
<keyword evidence="2 9" id="KW-0645">Protease</keyword>
<dbReference type="AlphaFoldDB" id="A0A9W6VQZ4"/>
<dbReference type="EC" id="3.4.13.22" evidence="9 10"/>
<comment type="function">
    <text evidence="9 10">Catalyzes hydrolysis of the D-alanyl-D-alanine dipeptide.</text>
</comment>
<dbReference type="Pfam" id="PF01427">
    <property type="entry name" value="Peptidase_M15"/>
    <property type="match status" value="1"/>
</dbReference>
<dbReference type="InterPro" id="IPR000755">
    <property type="entry name" value="A_A_dipeptidase"/>
</dbReference>
<dbReference type="GO" id="GO:0071555">
    <property type="term" value="P:cell wall organization"/>
    <property type="evidence" value="ECO:0007669"/>
    <property type="project" value="UniProtKB-KW"/>
</dbReference>
<evidence type="ECO:0000313" key="11">
    <source>
        <dbReference type="EMBL" id="GLY75126.1"/>
    </source>
</evidence>
<gene>
    <name evidence="11" type="ORF">Airi01_033930</name>
</gene>
<evidence type="ECO:0000256" key="4">
    <source>
        <dbReference type="ARBA" id="ARBA00022801"/>
    </source>
</evidence>
<keyword evidence="3 9" id="KW-0479">Metal-binding</keyword>
<dbReference type="CDD" id="cd14843">
    <property type="entry name" value="D-Ala-D-Ala_dipeptidase_like"/>
    <property type="match status" value="1"/>
</dbReference>
<reference evidence="11" key="1">
    <citation type="submission" date="2023-03" db="EMBL/GenBank/DDBJ databases">
        <title>Actinoallomurus iriomotensis NBRC 103681.</title>
        <authorList>
            <person name="Ichikawa N."/>
            <person name="Sato H."/>
            <person name="Tonouchi N."/>
        </authorList>
    </citation>
    <scope>NUCLEOTIDE SEQUENCE</scope>
    <source>
        <strain evidence="11">NBRC 103681</strain>
    </source>
</reference>
<keyword evidence="4 9" id="KW-0378">Hydrolase</keyword>
<evidence type="ECO:0000256" key="9">
    <source>
        <dbReference type="HAMAP-Rule" id="MF_01924"/>
    </source>
</evidence>
<feature type="binding site" evidence="9">
    <location>
        <position position="124"/>
    </location>
    <ligand>
        <name>Zn(2+)</name>
        <dbReference type="ChEBI" id="CHEBI:29105"/>
        <note>catalytic</note>
    </ligand>
</feature>
<keyword evidence="7 9" id="KW-0482">Metalloprotease</keyword>
<feature type="active site" description="Proton donor/acceptor" evidence="9">
    <location>
        <position position="192"/>
    </location>
</feature>
<dbReference type="Proteomes" id="UP001165135">
    <property type="component" value="Unassembled WGS sequence"/>
</dbReference>
<evidence type="ECO:0000256" key="8">
    <source>
        <dbReference type="ARBA" id="ARBA00023316"/>
    </source>
</evidence>
<accession>A0A9W6VQZ4</accession>
<evidence type="ECO:0000256" key="2">
    <source>
        <dbReference type="ARBA" id="ARBA00022670"/>
    </source>
</evidence>
<comment type="similarity">
    <text evidence="9 10">Belongs to the peptidase M15D family.</text>
</comment>
<dbReference type="GO" id="GO:0160237">
    <property type="term" value="F:D-Ala-D-Ala dipeptidase activity"/>
    <property type="evidence" value="ECO:0007669"/>
    <property type="project" value="UniProtKB-EC"/>
</dbReference>
<feature type="binding site" evidence="9">
    <location>
        <position position="131"/>
    </location>
    <ligand>
        <name>Zn(2+)</name>
        <dbReference type="ChEBI" id="CHEBI:29105"/>
        <note>catalytic</note>
    </ligand>
</feature>
<dbReference type="PANTHER" id="PTHR43126:SF2">
    <property type="entry name" value="D-ALANYL-D-ALANINE DIPEPTIDASE"/>
    <property type="match status" value="1"/>
</dbReference>
<comment type="catalytic activity">
    <reaction evidence="1 9 10">
        <text>D-alanyl-D-alanine + H2O = 2 D-alanine</text>
        <dbReference type="Rhea" id="RHEA:20661"/>
        <dbReference type="ChEBI" id="CHEBI:15377"/>
        <dbReference type="ChEBI" id="CHEBI:57416"/>
        <dbReference type="ChEBI" id="CHEBI:57822"/>
        <dbReference type="EC" id="3.4.13.22"/>
    </reaction>
</comment>
<dbReference type="PIRSF" id="PIRSF026671">
    <property type="entry name" value="AA_dipeptidase"/>
    <property type="match status" value="1"/>
</dbReference>
<organism evidence="11 12">
    <name type="scientific">Actinoallomurus iriomotensis</name>
    <dbReference type="NCBI Taxonomy" id="478107"/>
    <lineage>
        <taxon>Bacteria</taxon>
        <taxon>Bacillati</taxon>
        <taxon>Actinomycetota</taxon>
        <taxon>Actinomycetes</taxon>
        <taxon>Streptosporangiales</taxon>
        <taxon>Thermomonosporaceae</taxon>
        <taxon>Actinoallomurus</taxon>
    </lineage>
</organism>
<dbReference type="RefSeq" id="WP_285621693.1">
    <property type="nucleotide sequence ID" value="NZ_BSTJ01000003.1"/>
</dbReference>
<evidence type="ECO:0000313" key="12">
    <source>
        <dbReference type="Proteomes" id="UP001165135"/>
    </source>
</evidence>
<sequence length="229" mass="25232">MGSLTEITLMSDERVAGIPVAEIGEPFVDLRRHPELVLDGRLADPLGAYAHVRAGVATRLLEAQSLLRDGLRLRVVEAYRPPALQRRYFDEYASELARLHPEWPPPRLHAQASRFVAPPEVAPHVAGAAVDVTLCDADGAELPMGTEVNANPEESDGDCYTAAPGISAGARRNRELLSTVLTAAGMVNYPTEWWHWSYGDRYWAMRTNSPAALYRQHDVNVLPKEGDDV</sequence>
<evidence type="ECO:0000256" key="1">
    <source>
        <dbReference type="ARBA" id="ARBA00001362"/>
    </source>
</evidence>
<protein>
    <recommendedName>
        <fullName evidence="9 10">D-alanyl-D-alanine dipeptidase</fullName>
        <shortName evidence="9 10">D-Ala-D-Ala dipeptidase</shortName>
        <ecNumber evidence="9 10">3.4.13.22</ecNumber>
    </recommendedName>
</protein>
<dbReference type="GO" id="GO:0008270">
    <property type="term" value="F:zinc ion binding"/>
    <property type="evidence" value="ECO:0007669"/>
    <property type="project" value="UniProtKB-UniRule"/>
</dbReference>
<dbReference type="GO" id="GO:0006508">
    <property type="term" value="P:proteolysis"/>
    <property type="evidence" value="ECO:0007669"/>
    <property type="project" value="UniProtKB-KW"/>
</dbReference>
<evidence type="ECO:0000256" key="7">
    <source>
        <dbReference type="ARBA" id="ARBA00023049"/>
    </source>
</evidence>
<dbReference type="SUPFAM" id="SSF55166">
    <property type="entry name" value="Hedgehog/DD-peptidase"/>
    <property type="match status" value="1"/>
</dbReference>
<keyword evidence="8 10" id="KW-0961">Cell wall biogenesis/degradation</keyword>
<proteinExistence type="inferred from homology"/>
<dbReference type="GO" id="GO:0008237">
    <property type="term" value="F:metallopeptidase activity"/>
    <property type="evidence" value="ECO:0007669"/>
    <property type="project" value="UniProtKB-KW"/>
</dbReference>
<feature type="binding site" evidence="9">
    <location>
        <position position="195"/>
    </location>
    <ligand>
        <name>Zn(2+)</name>
        <dbReference type="ChEBI" id="CHEBI:29105"/>
        <note>catalytic</note>
    </ligand>
</feature>
<evidence type="ECO:0000256" key="6">
    <source>
        <dbReference type="ARBA" id="ARBA00022997"/>
    </source>
</evidence>
<dbReference type="Gene3D" id="3.30.1380.10">
    <property type="match status" value="1"/>
</dbReference>
<name>A0A9W6VQZ4_9ACTN</name>